<gene>
    <name evidence="4" type="ORF">JIV24_00885</name>
</gene>
<reference evidence="4 5" key="1">
    <citation type="submission" date="2021-01" db="EMBL/GenBank/DDBJ databases">
        <title>Carboxyliciviraga sp.nov., isolated from coastal sediments.</title>
        <authorList>
            <person name="Lu D."/>
            <person name="Zhang T."/>
        </authorList>
    </citation>
    <scope>NUCLEOTIDE SEQUENCE [LARGE SCALE GENOMIC DNA]</scope>
    <source>
        <strain evidence="4 5">N1Y132</strain>
    </source>
</reference>
<feature type="domain" description="PKD-like" evidence="3">
    <location>
        <begin position="340"/>
        <end position="423"/>
    </location>
</feature>
<sequence length="1601" mass="162598">MLNIIIKKSLLIVLIGILPVINFKANAAKVSYPTSVTGFTGSATYCQNDATGSLTVSFSNCSVGNGQPQNTNITVRWFSNSVNSNSGGTEVLSVSSNTGTTSFNYTPSSSDIGTLYYYVEITWAATASGCGSAGLLVTGTQAVTIEPPAPVQPGGISGTTPVVENTSGITYSISPVADATGYTWTVPNANWLIDAGQNSTSISVTSGNAGDNGDITVTAVNSCGSSIAQTFAVTVEAAPTNPTITLGVNPSVCQGITNADLTYSATTGIPDQYSINFDATAEAESFSDVTNSALAASPITITVPATATPGTYNADLTVRNSGSGLVSDPYAITITVDPPAPATPGAISGSTSVSPTSSGIVYSISSVTYATSYSWTVPVGWTIDSGQGGTSISVSSGTVGQDGDITVTATNSCGTSSSSIVAVTVVAAPPTISIDDANPIVCQGETTANIPYSATSNSPDLYSIGYKGSAPSNGFLDVTDEALTGSPIVLVVPAGAAAGTYNADLTVKNFSTGLSSGIYAITITINATPSAPAISADGATAFCSPGTVTLTSSASSGTYLWSTGATTPSIVVSTSGSYTVTITENACTSPSSAATVVTVSDVPTAPGLISGPTNTTPNSSGNVYSISSVTGADDYTWSVPVGWTINSGQGTTSVSFTSGSEGQNGNITVTANNTCGSSTASVLAVTSSVASSPPTITLSANPSVCQGTTSVGLTYSATTESPDLYSINFSDFAEGQGFVDVVDASLTASPISITVPGGAGVASYGTILSVKNSSTGLSSGNYVFQLDVITTPAIPSVIYGTTNAWPGTTGLRYNVPAVESATSYNWTVPAGWSIESGDGTSVIYVTSGSDGQNGDITVTASNACGTSVAAVKSVVSATPTDHSTTNCTSCHFTHNALGEGLSASTENFLQCQSCHISTGIASNKAFDSSDKAVPGTGGNSHAWDVNAVNTTYETNIPTPADGELAIRVVDGKIMCSTCHDQHNSAAASPYLRVDNTNDVMCKNCHSARNVGRYADDNGNKGSHPVGIVMDTSSDQIVDNPTLAANGEQINCSSCHGVHDVAGGTLTTDGNLLKAANDGTLCLDCHEGAMTHKSLSCLVCHKVHNTNKDNIYMVNDVVNGSTVVFPSLTSFADGDGTYDGICEVCHVDDGTPLKYHRADGSGSSHNDGANCTSCHPHDGGFAPSAGACHSCHDASTPYEYPLASEGYTEGAHSLHVGTYEYKCSTCHFGHGQGGGAEASHPSSSKDVVFDPSGLAAAGGASPSWNGTSCSNVYCHSDGAGTYATVPAWDGGVIACGDCHAADASMHGGTGAHNKHTDGTLYSYNCTTCHQAGHVNGTRGDVGFDLSGLATRNGADANTPSYAGNGGTCSNVYCHSTGTTANRGFSGVAEWNPSAAFSPITYATTPNWVGGSLTTCSACHDGPTEMPAAPNYTIQEGTSTGQVTDVNTTSQYPSTGAHGSNTGAHNSPDQLISLDEASYGDGITHSWLAVQCFWCHNNDAGASSGEAKKQGTYSTSRHVDGSVWFYPSWYGYYGHGEYVGSGKAPAYNTFDTEAECDALGANYVWHSDPDIASGRNIGTMIPGLGYQWSGPTNAHCGNGKNCW</sequence>
<dbReference type="PANTHER" id="PTHR35038:SF6">
    <property type="entry name" value="SURFACE LOCALIZED DECAHEME CYTOCHROME C LIPOPROTEIN"/>
    <property type="match status" value="1"/>
</dbReference>
<evidence type="ECO:0000256" key="1">
    <source>
        <dbReference type="ARBA" id="ARBA00022729"/>
    </source>
</evidence>
<dbReference type="Proteomes" id="UP000605676">
    <property type="component" value="Unassembled WGS sequence"/>
</dbReference>
<evidence type="ECO:0000259" key="3">
    <source>
        <dbReference type="Pfam" id="PF19408"/>
    </source>
</evidence>
<protein>
    <submittedName>
        <fullName evidence="4">CxxxxCH/CxxCH domain-containing protein</fullName>
    </submittedName>
</protein>
<comment type="caution">
    <text evidence="4">The sequence shown here is derived from an EMBL/GenBank/DDBJ whole genome shotgun (WGS) entry which is preliminary data.</text>
</comment>
<dbReference type="SUPFAM" id="SSF48695">
    <property type="entry name" value="Multiheme cytochromes"/>
    <property type="match status" value="3"/>
</dbReference>
<dbReference type="InterPro" id="IPR010177">
    <property type="entry name" value="Paired_CXXCH_1"/>
</dbReference>
<dbReference type="InterPro" id="IPR051829">
    <property type="entry name" value="Multiheme_Cytochr_ET"/>
</dbReference>
<feature type="domain" description="PKD-like" evidence="3">
    <location>
        <begin position="150"/>
        <end position="233"/>
    </location>
</feature>
<organism evidence="4 5">
    <name type="scientific">Carboxylicivirga marina</name>
    <dbReference type="NCBI Taxonomy" id="2800988"/>
    <lineage>
        <taxon>Bacteria</taxon>
        <taxon>Pseudomonadati</taxon>
        <taxon>Bacteroidota</taxon>
        <taxon>Bacteroidia</taxon>
        <taxon>Marinilabiliales</taxon>
        <taxon>Marinilabiliaceae</taxon>
        <taxon>Carboxylicivirga</taxon>
    </lineage>
</organism>
<proteinExistence type="predicted"/>
<dbReference type="InterPro" id="IPR010176">
    <property type="entry name" value="C4xCH_C2xCH_motif_GEOSU"/>
</dbReference>
<dbReference type="Pfam" id="PF09699">
    <property type="entry name" value="Paired_CXXCH_1"/>
    <property type="match status" value="1"/>
</dbReference>
<dbReference type="Gene3D" id="3.90.10.10">
    <property type="entry name" value="Cytochrome C3"/>
    <property type="match status" value="2"/>
</dbReference>
<dbReference type="PANTHER" id="PTHR35038">
    <property type="entry name" value="DISSIMILATORY SULFITE REDUCTASE SIRA"/>
    <property type="match status" value="1"/>
</dbReference>
<dbReference type="EMBL" id="JAENRR010000001">
    <property type="protein sequence ID" value="MBK3515875.1"/>
    <property type="molecule type" value="Genomic_DNA"/>
</dbReference>
<dbReference type="InterPro" id="IPR045829">
    <property type="entry name" value="PKD_6"/>
</dbReference>
<dbReference type="RefSeq" id="WP_200463099.1">
    <property type="nucleotide sequence ID" value="NZ_JAENRR010000001.1"/>
</dbReference>
<dbReference type="InterPro" id="IPR036280">
    <property type="entry name" value="Multihaem_cyt_sf"/>
</dbReference>
<keyword evidence="1" id="KW-0732">Signal</keyword>
<name>A0ABS1HDY0_9BACT</name>
<keyword evidence="5" id="KW-1185">Reference proteome</keyword>
<evidence type="ECO:0000313" key="4">
    <source>
        <dbReference type="EMBL" id="MBK3515875.1"/>
    </source>
</evidence>
<feature type="domain" description="PKD-like" evidence="3">
    <location>
        <begin position="603"/>
        <end position="685"/>
    </location>
</feature>
<feature type="domain" description="Doubled CXXCH motif" evidence="2">
    <location>
        <begin position="972"/>
        <end position="1007"/>
    </location>
</feature>
<dbReference type="Pfam" id="PF19408">
    <property type="entry name" value="PKD_6"/>
    <property type="match status" value="4"/>
</dbReference>
<dbReference type="Pfam" id="PF09698">
    <property type="entry name" value="GSu_C4xC__C2xCH"/>
    <property type="match status" value="1"/>
</dbReference>
<accession>A0ABS1HDY0</accession>
<evidence type="ECO:0000259" key="2">
    <source>
        <dbReference type="Pfam" id="PF09699"/>
    </source>
</evidence>
<dbReference type="NCBIfam" id="TIGR01904">
    <property type="entry name" value="GSu_C4xC__C2xCH"/>
    <property type="match status" value="1"/>
</dbReference>
<feature type="domain" description="PKD-like" evidence="3">
    <location>
        <begin position="792"/>
        <end position="870"/>
    </location>
</feature>
<evidence type="ECO:0000313" key="5">
    <source>
        <dbReference type="Proteomes" id="UP000605676"/>
    </source>
</evidence>